<evidence type="ECO:0000256" key="3">
    <source>
        <dbReference type="ARBA" id="ARBA00022723"/>
    </source>
</evidence>
<evidence type="ECO:0000256" key="2">
    <source>
        <dbReference type="ARBA" id="ARBA00022485"/>
    </source>
</evidence>
<dbReference type="EC" id="4.2.1.2" evidence="8"/>
<dbReference type="eggNOG" id="arCOG04407">
    <property type="taxonomic scope" value="Archaea"/>
</dbReference>
<evidence type="ECO:0000256" key="1">
    <source>
        <dbReference type="ARBA" id="ARBA00008876"/>
    </source>
</evidence>
<evidence type="ECO:0000256" key="5">
    <source>
        <dbReference type="ARBA" id="ARBA00023014"/>
    </source>
</evidence>
<dbReference type="KEGG" id="mfe:Mefer_0096"/>
<dbReference type="GO" id="GO:0051539">
    <property type="term" value="F:4 iron, 4 sulfur cluster binding"/>
    <property type="evidence" value="ECO:0007669"/>
    <property type="project" value="UniProtKB-KW"/>
</dbReference>
<dbReference type="NCBIfam" id="NF004885">
    <property type="entry name" value="PRK06246.1"/>
    <property type="match status" value="1"/>
</dbReference>
<reference evidence="8" key="1">
    <citation type="submission" date="2009-08" db="EMBL/GenBank/DDBJ databases">
        <title>Complete sequence of chromosome of Methanocaldococcus fervens AG86.</title>
        <authorList>
            <consortium name="US DOE Joint Genome Institute"/>
            <person name="Lucas S."/>
            <person name="Copeland A."/>
            <person name="Lapidus A."/>
            <person name="Glavina del Rio T."/>
            <person name="Tice H."/>
            <person name="Bruce D."/>
            <person name="Goodwin L."/>
            <person name="Pitluck S."/>
            <person name="Chertkov O."/>
            <person name="Detter J.C."/>
            <person name="Han C."/>
            <person name="Tapia R."/>
            <person name="Larimer F."/>
            <person name="Land M."/>
            <person name="Hauser L."/>
            <person name="Kyrpides N."/>
            <person name="Ovchinnikova G."/>
            <person name="Lupa-Sieprawska M."/>
            <person name="Whitman W.B."/>
        </authorList>
    </citation>
    <scope>NUCLEOTIDE SEQUENCE [LARGE SCALE GENOMIC DNA]</scope>
    <source>
        <strain evidence="8">AG86</strain>
    </source>
</reference>
<keyword evidence="9" id="KW-1185">Reference proteome</keyword>
<evidence type="ECO:0000259" key="7">
    <source>
        <dbReference type="Pfam" id="PF05681"/>
    </source>
</evidence>
<dbReference type="InterPro" id="IPR051208">
    <property type="entry name" value="Class-I_Fumarase/Tartrate_DH"/>
</dbReference>
<keyword evidence="3" id="KW-0479">Metal-binding</keyword>
<dbReference type="InterPro" id="IPR004646">
    <property type="entry name" value="Fe-S_hydro-lyase_TtdA-typ_cat"/>
</dbReference>
<keyword evidence="5" id="KW-0411">Iron-sulfur</keyword>
<keyword evidence="6 8" id="KW-0456">Lyase</keyword>
<dbReference type="GO" id="GO:0004333">
    <property type="term" value="F:fumarate hydratase activity"/>
    <property type="evidence" value="ECO:0007669"/>
    <property type="project" value="UniProtKB-EC"/>
</dbReference>
<dbReference type="Pfam" id="PF05681">
    <property type="entry name" value="Fumerase"/>
    <property type="match status" value="1"/>
</dbReference>
<sequence>MQVVTLKVGFGEIMKISDIVVDLFKEAVIYLPKDVKDALKEACIKESNEISKNTLKAIIKNNEIAEEKQVPLCQDTGVPIIFLKIGKNINSSEIIKIIEEIKEGVKRATEEVPLRPNVVHPLTRENFKTNVGLHSPFINIEFDENLDREIEITAFPKGAGSENMSALKMLKPSDGIEGIKKFILQVIADAEGKPCPPIVVGVGIGGTADVALKLAKKALLRKIGERNKDKEVAELEKEILKEINSLGIGAMGLGGDVTALDVFIEIAGCHTASLPVGICIQCWADRKASKKIKIDDIEL</sequence>
<evidence type="ECO:0000256" key="4">
    <source>
        <dbReference type="ARBA" id="ARBA00023004"/>
    </source>
</evidence>
<evidence type="ECO:0000256" key="6">
    <source>
        <dbReference type="ARBA" id="ARBA00023239"/>
    </source>
</evidence>
<gene>
    <name evidence="8" type="ordered locus">Mefer_0096</name>
</gene>
<dbReference type="NCBIfam" id="TIGR00722">
    <property type="entry name" value="ttdA_fumA_fumB"/>
    <property type="match status" value="1"/>
</dbReference>
<dbReference type="GO" id="GO:0046872">
    <property type="term" value="F:metal ion binding"/>
    <property type="evidence" value="ECO:0007669"/>
    <property type="project" value="UniProtKB-KW"/>
</dbReference>
<dbReference type="EMBL" id="CP001696">
    <property type="protein sequence ID" value="ACV23938.1"/>
    <property type="molecule type" value="Genomic_DNA"/>
</dbReference>
<dbReference type="HOGENOM" id="CLU_041245_0_0_2"/>
<evidence type="ECO:0000313" key="9">
    <source>
        <dbReference type="Proteomes" id="UP000001495"/>
    </source>
</evidence>
<dbReference type="Proteomes" id="UP000001495">
    <property type="component" value="Chromosome"/>
</dbReference>
<dbReference type="AlphaFoldDB" id="C7P5V6"/>
<dbReference type="PANTHER" id="PTHR30389">
    <property type="entry name" value="FUMARATE HYDRATASE-RELATED"/>
    <property type="match status" value="1"/>
</dbReference>
<name>C7P5V6_METFA</name>
<keyword evidence="4" id="KW-0408">Iron</keyword>
<keyword evidence="2" id="KW-0004">4Fe-4S</keyword>
<dbReference type="PANTHER" id="PTHR30389:SF17">
    <property type="entry name" value="L(+)-TARTRATE DEHYDRATASE SUBUNIT ALPHA-RELATED"/>
    <property type="match status" value="1"/>
</dbReference>
<organism evidence="8 9">
    <name type="scientific">Methanocaldococcus fervens (strain DSM 4213 / JCM 15782 / AG86)</name>
    <name type="common">Methanococcus fervens</name>
    <dbReference type="NCBI Taxonomy" id="573064"/>
    <lineage>
        <taxon>Archaea</taxon>
        <taxon>Methanobacteriati</taxon>
        <taxon>Methanobacteriota</taxon>
        <taxon>Methanomada group</taxon>
        <taxon>Methanococci</taxon>
        <taxon>Methanococcales</taxon>
        <taxon>Methanocaldococcaceae</taxon>
        <taxon>Methanocaldococcus</taxon>
    </lineage>
</organism>
<protein>
    <submittedName>
        <fullName evidence="8">Hydro-lyase, Fe-S type, tartrate/fumarate subfamily, alpha subunit</fullName>
        <ecNumber evidence="8">4.2.1.2</ecNumber>
    </submittedName>
</protein>
<proteinExistence type="inferred from homology"/>
<accession>C7P5V6</accession>
<comment type="similarity">
    <text evidence="1">Belongs to the class-I fumarase family.</text>
</comment>
<dbReference type="STRING" id="573064.Mefer_0096"/>
<feature type="domain" description="Fe-S hydro-lyase tartrate dehydratase alpha-type catalytic" evidence="7">
    <location>
        <begin position="18"/>
        <end position="289"/>
    </location>
</feature>
<evidence type="ECO:0000313" key="8">
    <source>
        <dbReference type="EMBL" id="ACV23938.1"/>
    </source>
</evidence>